<evidence type="ECO:0000313" key="2">
    <source>
        <dbReference type="Proteomes" id="UP001269819"/>
    </source>
</evidence>
<accession>A0ABU3VWZ9</accession>
<name>A0ABU3VWZ9_9GAMM</name>
<protein>
    <submittedName>
        <fullName evidence="1">Uncharacterized protein</fullName>
    </submittedName>
</protein>
<dbReference type="RefSeq" id="WP_316973496.1">
    <property type="nucleotide sequence ID" value="NZ_JAWIIJ010000005.1"/>
</dbReference>
<evidence type="ECO:0000313" key="1">
    <source>
        <dbReference type="EMBL" id="MDV2078805.1"/>
    </source>
</evidence>
<dbReference type="EMBL" id="JAWIIJ010000005">
    <property type="protein sequence ID" value="MDV2078805.1"/>
    <property type="molecule type" value="Genomic_DNA"/>
</dbReference>
<sequence length="103" mass="11952">MSDEGHYVECCEHGKQQATYVCQHIVQSLRDGRPRGFWSSVESPENPRPDSWCSACEDVVNRVGEWNDESEAFAGVKLLCGACYDKAKQMNLVNRKRWWQLWK</sequence>
<proteinExistence type="predicted"/>
<reference evidence="1 2" key="1">
    <citation type="submission" date="2023-10" db="EMBL/GenBank/DDBJ databases">
        <title>Characteristics and mechanism of a salt-tolerant marine origin heterotrophic nitrifying- aerobic denitrifying bacteria Marinobacter xestospongiae HN1.</title>
        <authorList>
            <person name="Qi R."/>
        </authorList>
    </citation>
    <scope>NUCLEOTIDE SEQUENCE [LARGE SCALE GENOMIC DNA]</scope>
    <source>
        <strain evidence="1 2">HN1</strain>
    </source>
</reference>
<organism evidence="1 2">
    <name type="scientific">Marinobacter xestospongiae</name>
    <dbReference type="NCBI Taxonomy" id="994319"/>
    <lineage>
        <taxon>Bacteria</taxon>
        <taxon>Pseudomonadati</taxon>
        <taxon>Pseudomonadota</taxon>
        <taxon>Gammaproteobacteria</taxon>
        <taxon>Pseudomonadales</taxon>
        <taxon>Marinobacteraceae</taxon>
        <taxon>Marinobacter</taxon>
    </lineage>
</organism>
<comment type="caution">
    <text evidence="1">The sequence shown here is derived from an EMBL/GenBank/DDBJ whole genome shotgun (WGS) entry which is preliminary data.</text>
</comment>
<dbReference type="Proteomes" id="UP001269819">
    <property type="component" value="Unassembled WGS sequence"/>
</dbReference>
<gene>
    <name evidence="1" type="ORF">RYS15_08915</name>
</gene>
<keyword evidence="2" id="KW-1185">Reference proteome</keyword>